<proteinExistence type="predicted"/>
<name>A0A151N6R2_ALLMI</name>
<evidence type="ECO:0000313" key="1">
    <source>
        <dbReference type="EMBL" id="KYO32500.1"/>
    </source>
</evidence>
<sequence length="69" mass="7494">MCPENIHLDANKQCNPPHGSRLHDGPWPAVGKETCRLNLAGLRVITSSGFGTVFLYEMVYSTGSYQVAG</sequence>
<gene>
    <name evidence="1" type="ORF">Y1Q_0020430</name>
</gene>
<keyword evidence="2" id="KW-1185">Reference proteome</keyword>
<dbReference type="AlphaFoldDB" id="A0A151N6R2"/>
<reference evidence="1 2" key="1">
    <citation type="journal article" date="2012" name="Genome Biol.">
        <title>Sequencing three crocodilian genomes to illuminate the evolution of archosaurs and amniotes.</title>
        <authorList>
            <person name="St John J.A."/>
            <person name="Braun E.L."/>
            <person name="Isberg S.R."/>
            <person name="Miles L.G."/>
            <person name="Chong A.Y."/>
            <person name="Gongora J."/>
            <person name="Dalzell P."/>
            <person name="Moran C."/>
            <person name="Bed'hom B."/>
            <person name="Abzhanov A."/>
            <person name="Burgess S.C."/>
            <person name="Cooksey A.M."/>
            <person name="Castoe T.A."/>
            <person name="Crawford N.G."/>
            <person name="Densmore L.D."/>
            <person name="Drew J.C."/>
            <person name="Edwards S.V."/>
            <person name="Faircloth B.C."/>
            <person name="Fujita M.K."/>
            <person name="Greenwold M.J."/>
            <person name="Hoffmann F.G."/>
            <person name="Howard J.M."/>
            <person name="Iguchi T."/>
            <person name="Janes D.E."/>
            <person name="Khan S.Y."/>
            <person name="Kohno S."/>
            <person name="de Koning A.J."/>
            <person name="Lance S.L."/>
            <person name="McCarthy F.M."/>
            <person name="McCormack J.E."/>
            <person name="Merchant M.E."/>
            <person name="Peterson D.G."/>
            <person name="Pollock D.D."/>
            <person name="Pourmand N."/>
            <person name="Raney B.J."/>
            <person name="Roessler K.A."/>
            <person name="Sanford J.R."/>
            <person name="Sawyer R.H."/>
            <person name="Schmidt C.J."/>
            <person name="Triplett E.W."/>
            <person name="Tuberville T.D."/>
            <person name="Venegas-Anaya M."/>
            <person name="Howard J.T."/>
            <person name="Jarvis E.D."/>
            <person name="Guillette L.J.Jr."/>
            <person name="Glenn T.C."/>
            <person name="Green R.E."/>
            <person name="Ray D.A."/>
        </authorList>
    </citation>
    <scope>NUCLEOTIDE SEQUENCE [LARGE SCALE GENOMIC DNA]</scope>
    <source>
        <strain evidence="1">KSC_2009_1</strain>
    </source>
</reference>
<evidence type="ECO:0000313" key="2">
    <source>
        <dbReference type="Proteomes" id="UP000050525"/>
    </source>
</evidence>
<comment type="caution">
    <text evidence="1">The sequence shown here is derived from an EMBL/GenBank/DDBJ whole genome shotgun (WGS) entry which is preliminary data.</text>
</comment>
<protein>
    <submittedName>
        <fullName evidence="1">Uncharacterized protein</fullName>
    </submittedName>
</protein>
<organism evidence="1 2">
    <name type="scientific">Alligator mississippiensis</name>
    <name type="common">American alligator</name>
    <dbReference type="NCBI Taxonomy" id="8496"/>
    <lineage>
        <taxon>Eukaryota</taxon>
        <taxon>Metazoa</taxon>
        <taxon>Chordata</taxon>
        <taxon>Craniata</taxon>
        <taxon>Vertebrata</taxon>
        <taxon>Euteleostomi</taxon>
        <taxon>Archelosauria</taxon>
        <taxon>Archosauria</taxon>
        <taxon>Crocodylia</taxon>
        <taxon>Alligatoridae</taxon>
        <taxon>Alligatorinae</taxon>
        <taxon>Alligator</taxon>
    </lineage>
</organism>
<accession>A0A151N6R2</accession>
<dbReference type="Proteomes" id="UP000050525">
    <property type="component" value="Unassembled WGS sequence"/>
</dbReference>
<dbReference type="EMBL" id="AKHW03003917">
    <property type="protein sequence ID" value="KYO32500.1"/>
    <property type="molecule type" value="Genomic_DNA"/>
</dbReference>